<keyword evidence="4" id="KW-1185">Reference proteome</keyword>
<dbReference type="Gene3D" id="3.40.50.720">
    <property type="entry name" value="NAD(P)-binding Rossmann-like Domain"/>
    <property type="match status" value="1"/>
</dbReference>
<name>A0A9K3P5M4_HELAN</name>
<evidence type="ECO:0000313" key="3">
    <source>
        <dbReference type="EMBL" id="KAF5823388.1"/>
    </source>
</evidence>
<proteinExistence type="inferred from homology"/>
<dbReference type="PANTHER" id="PTHR43180:SF50">
    <property type="entry name" value="SHORT CHAIN DEHYDROGENASE"/>
    <property type="match status" value="1"/>
</dbReference>
<dbReference type="Pfam" id="PF13561">
    <property type="entry name" value="adh_short_C2"/>
    <property type="match status" value="1"/>
</dbReference>
<evidence type="ECO:0000256" key="1">
    <source>
        <dbReference type="ARBA" id="ARBA00006484"/>
    </source>
</evidence>
<dbReference type="Proteomes" id="UP000215914">
    <property type="component" value="Unassembled WGS sequence"/>
</dbReference>
<accession>A0A9K3P5M4</accession>
<dbReference type="InterPro" id="IPR002347">
    <property type="entry name" value="SDR_fam"/>
</dbReference>
<dbReference type="EMBL" id="MNCJ02000316">
    <property type="protein sequence ID" value="KAF5823388.1"/>
    <property type="molecule type" value="Genomic_DNA"/>
</dbReference>
<evidence type="ECO:0000256" key="2">
    <source>
        <dbReference type="ARBA" id="ARBA00023002"/>
    </source>
</evidence>
<evidence type="ECO:0000313" key="4">
    <source>
        <dbReference type="Proteomes" id="UP000215914"/>
    </source>
</evidence>
<dbReference type="EC" id="1.1.1.331" evidence="3"/>
<sequence length="147" mass="16557">MFCNAGIADPYKARVMDVEKVDFQRVLDVNVLGVFLSMKHAARVMVPARAGSIISTTASLASNIWWCSLTCLMLFKACCSRLDEEFGGRAWTIWHSSQLFYYFISLNIRKLYKLVCHGPVSGKALSNRRLQVARCRSSDIISLEVKS</sequence>
<dbReference type="InterPro" id="IPR036291">
    <property type="entry name" value="NAD(P)-bd_dom_sf"/>
</dbReference>
<protein>
    <submittedName>
        <fullName evidence="3">Secoisolariciresinol dehydrogenase</fullName>
        <ecNumber evidence="3">1.1.1.331</ecNumber>
    </submittedName>
</protein>
<gene>
    <name evidence="3" type="ORF">HanXRQr2_Chr01g0037831</name>
</gene>
<reference evidence="3" key="1">
    <citation type="journal article" date="2017" name="Nature">
        <title>The sunflower genome provides insights into oil metabolism, flowering and Asterid evolution.</title>
        <authorList>
            <person name="Badouin H."/>
            <person name="Gouzy J."/>
            <person name="Grassa C.J."/>
            <person name="Murat F."/>
            <person name="Staton S.E."/>
            <person name="Cottret L."/>
            <person name="Lelandais-Briere C."/>
            <person name="Owens G.L."/>
            <person name="Carrere S."/>
            <person name="Mayjonade B."/>
            <person name="Legrand L."/>
            <person name="Gill N."/>
            <person name="Kane N.C."/>
            <person name="Bowers J.E."/>
            <person name="Hubner S."/>
            <person name="Bellec A."/>
            <person name="Berard A."/>
            <person name="Berges H."/>
            <person name="Blanchet N."/>
            <person name="Boniface M.C."/>
            <person name="Brunel D."/>
            <person name="Catrice O."/>
            <person name="Chaidir N."/>
            <person name="Claudel C."/>
            <person name="Donnadieu C."/>
            <person name="Faraut T."/>
            <person name="Fievet G."/>
            <person name="Helmstetter N."/>
            <person name="King M."/>
            <person name="Knapp S.J."/>
            <person name="Lai Z."/>
            <person name="Le Paslier M.C."/>
            <person name="Lippi Y."/>
            <person name="Lorenzon L."/>
            <person name="Mandel J.R."/>
            <person name="Marage G."/>
            <person name="Marchand G."/>
            <person name="Marquand E."/>
            <person name="Bret-Mestries E."/>
            <person name="Morien E."/>
            <person name="Nambeesan S."/>
            <person name="Nguyen T."/>
            <person name="Pegot-Espagnet P."/>
            <person name="Pouilly N."/>
            <person name="Raftis F."/>
            <person name="Sallet E."/>
            <person name="Schiex T."/>
            <person name="Thomas J."/>
            <person name="Vandecasteele C."/>
            <person name="Vares D."/>
            <person name="Vear F."/>
            <person name="Vautrin S."/>
            <person name="Crespi M."/>
            <person name="Mangin B."/>
            <person name="Burke J.M."/>
            <person name="Salse J."/>
            <person name="Munos S."/>
            <person name="Vincourt P."/>
            <person name="Rieseberg L.H."/>
            <person name="Langlade N.B."/>
        </authorList>
    </citation>
    <scope>NUCLEOTIDE SEQUENCE</scope>
    <source>
        <tissue evidence="3">Leaves</tissue>
    </source>
</reference>
<dbReference type="GO" id="GO:0120529">
    <property type="term" value="F:secoisolariciresinol dehydrogenase activity"/>
    <property type="evidence" value="ECO:0007669"/>
    <property type="project" value="UniProtKB-EC"/>
</dbReference>
<dbReference type="Gramene" id="mRNA:HanXRQr2_Chr01g0037831">
    <property type="protein sequence ID" value="CDS:HanXRQr2_Chr01g0037831.1"/>
    <property type="gene ID" value="HanXRQr2_Chr01g0037831"/>
</dbReference>
<dbReference type="SUPFAM" id="SSF51735">
    <property type="entry name" value="NAD(P)-binding Rossmann-fold domains"/>
    <property type="match status" value="1"/>
</dbReference>
<comment type="similarity">
    <text evidence="1">Belongs to the short-chain dehydrogenases/reductases (SDR) family.</text>
</comment>
<dbReference type="PANTHER" id="PTHR43180">
    <property type="entry name" value="3-OXOACYL-(ACYL-CARRIER-PROTEIN) REDUCTASE (AFU_ORTHOLOGUE AFUA_6G11210)"/>
    <property type="match status" value="1"/>
</dbReference>
<organism evidence="3 4">
    <name type="scientific">Helianthus annuus</name>
    <name type="common">Common sunflower</name>
    <dbReference type="NCBI Taxonomy" id="4232"/>
    <lineage>
        <taxon>Eukaryota</taxon>
        <taxon>Viridiplantae</taxon>
        <taxon>Streptophyta</taxon>
        <taxon>Embryophyta</taxon>
        <taxon>Tracheophyta</taxon>
        <taxon>Spermatophyta</taxon>
        <taxon>Magnoliopsida</taxon>
        <taxon>eudicotyledons</taxon>
        <taxon>Gunneridae</taxon>
        <taxon>Pentapetalae</taxon>
        <taxon>asterids</taxon>
        <taxon>campanulids</taxon>
        <taxon>Asterales</taxon>
        <taxon>Asteraceae</taxon>
        <taxon>Asteroideae</taxon>
        <taxon>Heliantheae alliance</taxon>
        <taxon>Heliantheae</taxon>
        <taxon>Helianthus</taxon>
    </lineage>
</organism>
<dbReference type="AlphaFoldDB" id="A0A9K3P5M4"/>
<comment type="caution">
    <text evidence="3">The sequence shown here is derived from an EMBL/GenBank/DDBJ whole genome shotgun (WGS) entry which is preliminary data.</text>
</comment>
<keyword evidence="2 3" id="KW-0560">Oxidoreductase</keyword>
<reference evidence="3" key="2">
    <citation type="submission" date="2020-06" db="EMBL/GenBank/DDBJ databases">
        <title>Helianthus annuus Genome sequencing and assembly Release 2.</title>
        <authorList>
            <person name="Gouzy J."/>
            <person name="Langlade N."/>
            <person name="Munos S."/>
        </authorList>
    </citation>
    <scope>NUCLEOTIDE SEQUENCE</scope>
    <source>
        <tissue evidence="3">Leaves</tissue>
    </source>
</reference>